<feature type="non-terminal residue" evidence="3">
    <location>
        <position position="1"/>
    </location>
</feature>
<reference evidence="3" key="1">
    <citation type="submission" date="2022-10" db="EMBL/GenBank/DDBJ databases">
        <authorList>
            <person name="Chen Y."/>
            <person name="Dougan E. K."/>
            <person name="Chan C."/>
            <person name="Rhodes N."/>
            <person name="Thang M."/>
        </authorList>
    </citation>
    <scope>NUCLEOTIDE SEQUENCE</scope>
</reference>
<comment type="caution">
    <text evidence="3">The sequence shown here is derived from an EMBL/GenBank/DDBJ whole genome shotgun (WGS) entry which is preliminary data.</text>
</comment>
<feature type="region of interest" description="Disordered" evidence="2">
    <location>
        <begin position="1012"/>
        <end position="1036"/>
    </location>
</feature>
<dbReference type="Proteomes" id="UP001152797">
    <property type="component" value="Unassembled WGS sequence"/>
</dbReference>
<gene>
    <name evidence="3" type="ORF">C1SCF055_LOCUS31610</name>
</gene>
<dbReference type="EMBL" id="CAMXCT030003724">
    <property type="protein sequence ID" value="CAL4793237.1"/>
    <property type="molecule type" value="Genomic_DNA"/>
</dbReference>
<feature type="coiled-coil region" evidence="1">
    <location>
        <begin position="1489"/>
        <end position="1516"/>
    </location>
</feature>
<organism evidence="3">
    <name type="scientific">Cladocopium goreaui</name>
    <dbReference type="NCBI Taxonomy" id="2562237"/>
    <lineage>
        <taxon>Eukaryota</taxon>
        <taxon>Sar</taxon>
        <taxon>Alveolata</taxon>
        <taxon>Dinophyceae</taxon>
        <taxon>Suessiales</taxon>
        <taxon>Symbiodiniaceae</taxon>
        <taxon>Cladocopium</taxon>
    </lineage>
</organism>
<keyword evidence="1" id="KW-0175">Coiled coil</keyword>
<evidence type="ECO:0000313" key="3">
    <source>
        <dbReference type="EMBL" id="CAI4005925.1"/>
    </source>
</evidence>
<evidence type="ECO:0000313" key="5">
    <source>
        <dbReference type="Proteomes" id="UP001152797"/>
    </source>
</evidence>
<proteinExistence type="predicted"/>
<evidence type="ECO:0000313" key="4">
    <source>
        <dbReference type="EMBL" id="CAL4793237.1"/>
    </source>
</evidence>
<sequence length="1568" mass="171026">VRGCRRLTLLDVLADPSPDGVNLLITDASAVVAHGLRSSFSSLIHRFPLCQDSVASHIHQEVHSWAQAGFTDALIRQRGIYAQVFQQQTPDGTVSYRHVHPVELALLNGMIPPHAWLEGGPIDLRLCLCAVGQLASPLQAIWVGGCAITHMQHAFGMPVINPAEVLATYRRKLFQVAQDLFHVSLPASVALSKVEIHHPDGTVVHVQVSESTTLSELHRAEVALTKQDIQGLWCDAHSGDCIAEQALVAGRCIRILPQGPDPRSSSSADAVPFDLTDDLLDAIPLDFSDLDVFSHAPETSEAGLGLHVGDDSRHAVAPDASEAGLPGVSEHTPICRMTASVASEAGASGVGMCPCPEPAYARVEHPALPTPCDVFRADVATSLPTDALLGLRSLTGEHMATLILPIVRDGPTCLHMRQQAVTSSTRLDLLHKQHKAMRDDEINLHAHACLAIANDPSIAYLDPLLASSWLKLGVVAEVQNWLAQYPDAKRVATVVHFQDHWMPVVWTKGLTEVQVSMWEHDDMDISGLFPLHGLVSQAWQLPRFALACTRRSFGRDYCGTAAVAHLASQLIDAAVPQTDEQLKDLHRALRATFAEAVHNLGEVPKPWCWGLGVPALDGSPPEPSHVEHASSSLNCPDVEVIYPELTQYEALSAVTCVHASSAGVPTSEAGASVLEVGWCPVPVYDKVECKGLSPITVAPAAAAADPPRDGCEDCPSPLRSCTSHTLPNMPPASDPCACQCLHFQAVPSHERLELLNMQQTAMGDDEIHFHASACLDGVCTPHDAYLDPLIASAWVRSGNVAEAQTWLEQHPEVTRVATVVHLHEHWIPMVWTKGTNDVQVSMWEHDAIDIRGLLRLHDLMCRAWKKPPGAIDCQRRSFGHAHCGAAAVAFLAHKLLHTSLPNTAAQLSDFHEKLRTDFAAAIYDQVSVPMPRCWGWGAPDVHSITAELLQKHGVPHQLAMSRAKLIVQSIGKQDVQKAVTGVSPWKSLKALANQQKPVLQLVLPDEVAQKPLAKQPAAKGSKQAKPMTMMPTRPADLDPTKLLLDAGAFRTGEDEPLNQIPSASLGPLAKGVALMTFAEAQPFLQAGKILTHQGLAVIVTNPPAEVHTALQWSTLRFAVRCAVNQEPMLMTGLLVQLGHQVVYQFKAKDALAVPNVEVACARVTVFQDQLDAPWEDFTVKPVKHILSALPCLQTCRKADCTCPLWHPPPDLPHEALLDVFKRQYFNDAGRPVKWDKASHFAVMFRYAKVLEGAVLSASGLKGLYVEPKTEDAMKPHPDYQVVWLPQLDYAAVAHWAKCEMHCLGIARAGKRFGIRVHVSHFAEVFASVKPDAVYLAPGSRLTFHCGPWPYGSDRKTLARILKATGWECRPLQPLHGVPGGLMWAIQAVAAPPSNVLTLSHGQVVITGQDTKPVAPDSDQVVGPAQTVQLCMAAETNQDPWLTHDPWQKATASVPPMPLAPSTASALQEMEDRLEQNIMAKLPVHHEMEVDDQDHRLQQLELQFQQLASRQTALESTVNEHHVQSTAQVQTLQQQMMCQLDMQSKQMQTMLTDQMSRIEHILAKKPRTE</sequence>
<reference evidence="4 5" key="2">
    <citation type="submission" date="2024-05" db="EMBL/GenBank/DDBJ databases">
        <authorList>
            <person name="Chen Y."/>
            <person name="Shah S."/>
            <person name="Dougan E. K."/>
            <person name="Thang M."/>
            <person name="Chan C."/>
        </authorList>
    </citation>
    <scope>NUCLEOTIDE SEQUENCE [LARGE SCALE GENOMIC DNA]</scope>
</reference>
<name>A0A9P1DA34_9DINO</name>
<protein>
    <submittedName>
        <fullName evidence="3">Uncharacterized protein</fullName>
    </submittedName>
</protein>
<evidence type="ECO:0000256" key="1">
    <source>
        <dbReference type="SAM" id="Coils"/>
    </source>
</evidence>
<dbReference type="EMBL" id="CAMXCT010003724">
    <property type="protein sequence ID" value="CAI4005925.1"/>
    <property type="molecule type" value="Genomic_DNA"/>
</dbReference>
<keyword evidence="5" id="KW-1185">Reference proteome</keyword>
<accession>A0A9P1DA34</accession>
<evidence type="ECO:0000256" key="2">
    <source>
        <dbReference type="SAM" id="MobiDB-lite"/>
    </source>
</evidence>
<dbReference type="EMBL" id="CAMXCT020003724">
    <property type="protein sequence ID" value="CAL1159300.1"/>
    <property type="molecule type" value="Genomic_DNA"/>
</dbReference>